<reference evidence="4" key="3">
    <citation type="submission" date="2011-05" db="EMBL/GenBank/DDBJ databases">
        <title>Complete sequence of Methylomonas methanica MC09.</title>
        <authorList>
            <consortium name="US DOE Joint Genome Institute"/>
            <person name="Lucas S."/>
            <person name="Han J."/>
            <person name="Lapidus A."/>
            <person name="Cheng J.-F."/>
            <person name="Goodwin L."/>
            <person name="Pitluck S."/>
            <person name="Peters L."/>
            <person name="Mikhailova N."/>
            <person name="Teshima H."/>
            <person name="Han C."/>
            <person name="Tapia R."/>
            <person name="Land M."/>
            <person name="Hauser L."/>
            <person name="Kyrpides N."/>
            <person name="Ivanova N."/>
            <person name="Pagani I."/>
            <person name="Stein L."/>
            <person name="Woyke T."/>
        </authorList>
    </citation>
    <scope>NUCLEOTIDE SEQUENCE [LARGE SCALE GENOMIC DNA]</scope>
    <source>
        <strain evidence="4">MC09</strain>
    </source>
</reference>
<keyword evidence="1" id="KW-0472">Membrane</keyword>
<dbReference type="EMBL" id="CP002738">
    <property type="protein sequence ID" value="AEG02033.1"/>
    <property type="molecule type" value="Genomic_DNA"/>
</dbReference>
<dbReference type="STRING" id="857087.Metme_3672"/>
<reference key="2">
    <citation type="submission" date="2011-05" db="EMBL/GenBank/DDBJ databases">
        <title>Complete genome sequence of the aerobic marine methanotroph Methylomonas methanica MC09.</title>
        <authorList>
            <person name="Boden R."/>
            <person name="Cunliffe M."/>
            <person name="Scanlan J."/>
            <person name="Moussard H."/>
            <person name="Kits K.D."/>
            <person name="Klotz M."/>
            <person name="Jetten M."/>
            <person name="Vuilleumier S."/>
            <person name="Han J."/>
            <person name="Peters L."/>
            <person name="Mikhailova N."/>
            <person name="Teshima H."/>
            <person name="Tapia R."/>
            <person name="Kyrpides N."/>
            <person name="Ivanova N."/>
            <person name="Pagani I."/>
            <person name="Cheng J.-F."/>
            <person name="Goodwin L."/>
            <person name="Han C."/>
            <person name="Hauser L."/>
            <person name="Land M."/>
            <person name="Lapidus A."/>
            <person name="Lucas S."/>
            <person name="Pitluck S."/>
            <person name="Woyke T."/>
            <person name="Stein L.Y."/>
            <person name="Murrell C."/>
        </authorList>
    </citation>
    <scope>NUCLEOTIDE SEQUENCE</scope>
    <source>
        <strain>MC09</strain>
    </source>
</reference>
<keyword evidence="1" id="KW-0812">Transmembrane</keyword>
<dbReference type="Proteomes" id="UP000008888">
    <property type="component" value="Chromosome"/>
</dbReference>
<sequence>MPIRVPKRRATPRVIAAILLAIPMAIAVLSSLSGQAADKFIFFSSLGVTRTHCIALSGAALATLTFSKWIRRNISFIYFVTSLTLVAMIYGFAIGRYKIYPFQLFNAGDQQVAEVRIAVKDWIYNWQDNLKLRPSRQLRPATRPGSGVIVHNRQQMLAGPTLISGFWNDSVGVKLIDEDGAILHEWHVAYRKFRHIIKDDTDDFNVLVHGAILLPDGDIVFNYENHAMIRMDWCSEVSWILPEPAHHSLFQDEKQHFWVPVRKIHDENTKHYPLLDGAYYEDFLAEISPEGKILRQFSIIDAMYKGGFEAALFNGRGRIMVDNWQMQQHMPDKNAGDDFDISNGEVVADITHLNSVTILSEENASHFPMFKAGDILVSLRNLSMIAVIRPETGQVVWTQIGPFLRQHDAHFLDDGTILLYDNRPDWSNGQELGGSRIAVIDPLTRQLSIIYQGNTSDPFYARIGGKVQQLENKNLLISDFESGRAFEVTPAGETVWEFINRYDKTHIARITQATRYPSQFAGLSEKTCAGRR</sequence>
<dbReference type="SUPFAM" id="SSF63829">
    <property type="entry name" value="Calcium-dependent phosphotriesterase"/>
    <property type="match status" value="1"/>
</dbReference>
<dbReference type="KEGG" id="mmt:Metme_3672"/>
<dbReference type="OrthoDB" id="264813at2"/>
<organism evidence="3 4">
    <name type="scientific">Methylomonas methanica (strain DSM 25384 / MC09)</name>
    <dbReference type="NCBI Taxonomy" id="857087"/>
    <lineage>
        <taxon>Bacteria</taxon>
        <taxon>Pseudomonadati</taxon>
        <taxon>Pseudomonadota</taxon>
        <taxon>Gammaproteobacteria</taxon>
        <taxon>Methylococcales</taxon>
        <taxon>Methylococcaceae</taxon>
        <taxon>Methylomonas</taxon>
    </lineage>
</organism>
<dbReference type="InterPro" id="IPR039535">
    <property type="entry name" value="ASST-like"/>
</dbReference>
<dbReference type="PROSITE" id="PS50042">
    <property type="entry name" value="CNMP_BINDING_3"/>
    <property type="match status" value="1"/>
</dbReference>
<feature type="transmembrane region" description="Helical" evidence="1">
    <location>
        <begin position="40"/>
        <end position="64"/>
    </location>
</feature>
<evidence type="ECO:0000313" key="4">
    <source>
        <dbReference type="Proteomes" id="UP000008888"/>
    </source>
</evidence>
<feature type="domain" description="Cyclic nucleotide-binding" evidence="2">
    <location>
        <begin position="449"/>
        <end position="486"/>
    </location>
</feature>
<keyword evidence="1" id="KW-1133">Transmembrane helix</keyword>
<dbReference type="HOGENOM" id="CLU_045977_0_0_6"/>
<proteinExistence type="predicted"/>
<feature type="transmembrane region" description="Helical" evidence="1">
    <location>
        <begin position="76"/>
        <end position="95"/>
    </location>
</feature>
<dbReference type="InterPro" id="IPR000595">
    <property type="entry name" value="cNMP-bd_dom"/>
</dbReference>
<gene>
    <name evidence="3" type="ordered locus">Metme_3672</name>
</gene>
<dbReference type="InterPro" id="IPR053143">
    <property type="entry name" value="Arylsulfate_ST"/>
</dbReference>
<dbReference type="RefSeq" id="WP_013820252.1">
    <property type="nucleotide sequence ID" value="NC_015572.1"/>
</dbReference>
<evidence type="ECO:0000313" key="3">
    <source>
        <dbReference type="EMBL" id="AEG02033.1"/>
    </source>
</evidence>
<evidence type="ECO:0000256" key="1">
    <source>
        <dbReference type="SAM" id="Phobius"/>
    </source>
</evidence>
<dbReference type="PANTHER" id="PTHR35340:SF5">
    <property type="entry name" value="ASST-DOMAIN-CONTAINING PROTEIN"/>
    <property type="match status" value="1"/>
</dbReference>
<dbReference type="PANTHER" id="PTHR35340">
    <property type="entry name" value="PQQ ENZYME REPEAT PROTEIN-RELATED"/>
    <property type="match status" value="1"/>
</dbReference>
<reference evidence="3 4" key="1">
    <citation type="journal article" date="2011" name="J. Bacteriol.">
        <title>Complete Genome Sequence of the Aerobic Marine Methanotroph Methylomonas methanica MC09.</title>
        <authorList>
            <person name="Boden R."/>
            <person name="Cunliffe M."/>
            <person name="Scanlan J."/>
            <person name="Moussard H."/>
            <person name="Kits K.D."/>
            <person name="Klotz M.G."/>
            <person name="Jetten M.S."/>
            <person name="Vuilleumier S."/>
            <person name="Han J."/>
            <person name="Peters L."/>
            <person name="Mikhailova N."/>
            <person name="Teshima H."/>
            <person name="Tapia R."/>
            <person name="Kyrpides N."/>
            <person name="Ivanova N."/>
            <person name="Pagani I."/>
            <person name="Cheng J.F."/>
            <person name="Goodwin L."/>
            <person name="Han C."/>
            <person name="Hauser L."/>
            <person name="Land M.L."/>
            <person name="Lapidus A."/>
            <person name="Lucas S."/>
            <person name="Pitluck S."/>
            <person name="Woyke T."/>
            <person name="Stein L."/>
            <person name="Murrell J.C."/>
        </authorList>
    </citation>
    <scope>NUCLEOTIDE SEQUENCE [LARGE SCALE GENOMIC DNA]</scope>
    <source>
        <strain evidence="3 4">MC09</strain>
    </source>
</reference>
<dbReference type="Pfam" id="PF14269">
    <property type="entry name" value="Arylsulfotran_2"/>
    <property type="match status" value="1"/>
</dbReference>
<feature type="transmembrane region" description="Helical" evidence="1">
    <location>
        <begin position="12"/>
        <end position="34"/>
    </location>
</feature>
<accession>F9ZW62</accession>
<dbReference type="AlphaFoldDB" id="F9ZW62"/>
<evidence type="ECO:0000259" key="2">
    <source>
        <dbReference type="PROSITE" id="PS50042"/>
    </source>
</evidence>
<protein>
    <recommendedName>
        <fullName evidence="2">Cyclic nucleotide-binding domain-containing protein</fullName>
    </recommendedName>
</protein>
<dbReference type="eggNOG" id="COG0526">
    <property type="taxonomic scope" value="Bacteria"/>
</dbReference>
<name>F9ZW62_METMM</name>
<keyword evidence="4" id="KW-1185">Reference proteome</keyword>